<dbReference type="AlphaFoldDB" id="A0A0G3HDR7"/>
<dbReference type="EMBL" id="CP011546">
    <property type="protein sequence ID" value="AKK11511.1"/>
    <property type="molecule type" value="Genomic_DNA"/>
</dbReference>
<gene>
    <name evidence="3" type="ORF">CUTER_07610</name>
</gene>
<keyword evidence="2" id="KW-0812">Transmembrane</keyword>
<accession>A0A0G3HDR7</accession>
<reference evidence="3 4" key="1">
    <citation type="journal article" date="2015" name="Genome Announc.">
        <title>Virulence Factor Genes Detected in the Complete Genome Sequence of Corynebacterium uterequi DSM 45634, Isolated from the Uterus of a Maiden Mare.</title>
        <authorList>
            <person name="Ruckert C."/>
            <person name="Kriete M."/>
            <person name="Jaenicke S."/>
            <person name="Winkler A."/>
            <person name="Tauch A."/>
        </authorList>
    </citation>
    <scope>NUCLEOTIDE SEQUENCE [LARGE SCALE GENOMIC DNA]</scope>
    <source>
        <strain evidence="3 4">DSM 45634</strain>
    </source>
</reference>
<dbReference type="RefSeq" id="WP_047259914.1">
    <property type="nucleotide sequence ID" value="NZ_CP011546.1"/>
</dbReference>
<dbReference type="STRING" id="1072256.CUTER_07610"/>
<feature type="region of interest" description="Disordered" evidence="1">
    <location>
        <begin position="1"/>
        <end position="26"/>
    </location>
</feature>
<name>A0A0G3HDR7_9CORY</name>
<dbReference type="InterPro" id="IPR025445">
    <property type="entry name" value="DUF4191"/>
</dbReference>
<keyword evidence="2" id="KW-1133">Transmembrane helix</keyword>
<feature type="transmembrane region" description="Helical" evidence="2">
    <location>
        <begin position="74"/>
        <end position="93"/>
    </location>
</feature>
<keyword evidence="2" id="KW-0472">Membrane</keyword>
<evidence type="ECO:0000313" key="4">
    <source>
        <dbReference type="Proteomes" id="UP000035548"/>
    </source>
</evidence>
<feature type="compositionally biased region" description="Basic and acidic residues" evidence="1">
    <location>
        <begin position="1"/>
        <end position="22"/>
    </location>
</feature>
<dbReference type="Proteomes" id="UP000035548">
    <property type="component" value="Chromosome"/>
</dbReference>
<sequence>MANDAKKKSEAAKAARKEERQAKRAQRTQTLKQLWQAFNMLRKQDKMLIPLMLICVLGTALIMFLIGLLWNGQWFMLFSGILLGIVLAMFVFTRRLESSMYDRIEDQTGAAAWALENMRNSMGVVWITKTGIAGTTQMDVVHRVVGNPGVVLVGEGSPHRLKPLMKQQSKKVNRLVAGVPIHEVYVGEDEAAGQVPLKKLQRSLLKLPRNYGKDEVYSLASKIDALDNVRGGQGAGVPKGPLPKQARSMAGMNRRMRRAQNRGR</sequence>
<organism evidence="3 4">
    <name type="scientific">Corynebacterium uterequi</name>
    <dbReference type="NCBI Taxonomy" id="1072256"/>
    <lineage>
        <taxon>Bacteria</taxon>
        <taxon>Bacillati</taxon>
        <taxon>Actinomycetota</taxon>
        <taxon>Actinomycetes</taxon>
        <taxon>Mycobacteriales</taxon>
        <taxon>Corynebacteriaceae</taxon>
        <taxon>Corynebacterium</taxon>
    </lineage>
</organism>
<evidence type="ECO:0000256" key="1">
    <source>
        <dbReference type="SAM" id="MobiDB-lite"/>
    </source>
</evidence>
<evidence type="ECO:0000313" key="3">
    <source>
        <dbReference type="EMBL" id="AKK11511.1"/>
    </source>
</evidence>
<feature type="compositionally biased region" description="Basic residues" evidence="1">
    <location>
        <begin position="254"/>
        <end position="264"/>
    </location>
</feature>
<feature type="region of interest" description="Disordered" evidence="1">
    <location>
        <begin position="231"/>
        <end position="264"/>
    </location>
</feature>
<keyword evidence="4" id="KW-1185">Reference proteome</keyword>
<dbReference type="OrthoDB" id="8479889at2"/>
<dbReference type="PATRIC" id="fig|1072256.5.peg.1505"/>
<evidence type="ECO:0000256" key="2">
    <source>
        <dbReference type="SAM" id="Phobius"/>
    </source>
</evidence>
<protein>
    <submittedName>
        <fullName evidence="3">Putative DUF4191 family protein</fullName>
    </submittedName>
</protein>
<feature type="transmembrane region" description="Helical" evidence="2">
    <location>
        <begin position="48"/>
        <end position="68"/>
    </location>
</feature>
<dbReference type="Pfam" id="PF13829">
    <property type="entry name" value="DUF4191"/>
    <property type="match status" value="1"/>
</dbReference>
<reference evidence="4" key="2">
    <citation type="submission" date="2015-05" db="EMBL/GenBank/DDBJ databases">
        <title>Complete genome sequence of Corynebacterium uterequi DSM 45634, isolated from the uterus of a maiden mare.</title>
        <authorList>
            <person name="Ruckert C."/>
            <person name="Albersmeier A."/>
            <person name="Winkler A."/>
            <person name="Tauch A."/>
        </authorList>
    </citation>
    <scope>NUCLEOTIDE SEQUENCE [LARGE SCALE GENOMIC DNA]</scope>
    <source>
        <strain evidence="4">DSM 45634</strain>
    </source>
</reference>
<proteinExistence type="predicted"/>
<dbReference type="KEGG" id="cut:CUTER_07610"/>